<evidence type="ECO:0000313" key="5">
    <source>
        <dbReference type="Proteomes" id="UP000236291"/>
    </source>
</evidence>
<organism evidence="4 5">
    <name type="scientific">Trifolium pratense</name>
    <name type="common">Red clover</name>
    <dbReference type="NCBI Taxonomy" id="57577"/>
    <lineage>
        <taxon>Eukaryota</taxon>
        <taxon>Viridiplantae</taxon>
        <taxon>Streptophyta</taxon>
        <taxon>Embryophyta</taxon>
        <taxon>Tracheophyta</taxon>
        <taxon>Spermatophyta</taxon>
        <taxon>Magnoliopsida</taxon>
        <taxon>eudicotyledons</taxon>
        <taxon>Gunneridae</taxon>
        <taxon>Pentapetalae</taxon>
        <taxon>rosids</taxon>
        <taxon>fabids</taxon>
        <taxon>Fabales</taxon>
        <taxon>Fabaceae</taxon>
        <taxon>Papilionoideae</taxon>
        <taxon>50 kb inversion clade</taxon>
        <taxon>NPAAA clade</taxon>
        <taxon>Hologalegina</taxon>
        <taxon>IRL clade</taxon>
        <taxon>Trifolieae</taxon>
        <taxon>Trifolium</taxon>
    </lineage>
</organism>
<feature type="compositionally biased region" description="Basic and acidic residues" evidence="1">
    <location>
        <begin position="471"/>
        <end position="483"/>
    </location>
</feature>
<dbReference type="InterPro" id="IPR001810">
    <property type="entry name" value="F-box_dom"/>
</dbReference>
<dbReference type="SUPFAM" id="SSF81383">
    <property type="entry name" value="F-box domain"/>
    <property type="match status" value="1"/>
</dbReference>
<dbReference type="InterPro" id="IPR050232">
    <property type="entry name" value="FBL13/AtMIF1-like"/>
</dbReference>
<dbReference type="Gene3D" id="1.20.1280.50">
    <property type="match status" value="1"/>
</dbReference>
<feature type="compositionally biased region" description="Basic and acidic residues" evidence="1">
    <location>
        <begin position="449"/>
        <end position="462"/>
    </location>
</feature>
<reference evidence="4 5" key="2">
    <citation type="journal article" date="2017" name="Front. Plant Sci.">
        <title>Gene Classification and Mining of Molecular Markers Useful in Red Clover (Trifolium pratense) Breeding.</title>
        <authorList>
            <person name="Istvanek J."/>
            <person name="Dluhosova J."/>
            <person name="Dluhos P."/>
            <person name="Patkova L."/>
            <person name="Nedelnik J."/>
            <person name="Repkova J."/>
        </authorList>
    </citation>
    <scope>NUCLEOTIDE SEQUENCE [LARGE SCALE GENOMIC DNA]</scope>
    <source>
        <strain evidence="5">cv. Tatra</strain>
        <tissue evidence="4">Young leaves</tissue>
    </source>
</reference>
<feature type="region of interest" description="Disordered" evidence="1">
    <location>
        <begin position="436"/>
        <end position="483"/>
    </location>
</feature>
<evidence type="ECO:0000259" key="2">
    <source>
        <dbReference type="Pfam" id="PF00646"/>
    </source>
</evidence>
<dbReference type="PANTHER" id="PTHR31900:SF34">
    <property type="entry name" value="EMB|CAB62440.1-RELATED"/>
    <property type="match status" value="1"/>
</dbReference>
<sequence>MASSRSRPHCNSDRLSLLPSNIRLHILSFLSTKHAATTSVLSTSWKNLWKEVTSLDFDHTSFNGDYQLMYDVIQSVLKLEKPSIPIHSLRLKTCKGVDMKHVNLLLDRVMQTVQLVELNILEFNAKKIWSSWTSDLMNTPLNPKLFTSKNLISMKLKNLYISDFEGQISLPLLRRLCLDTIVFNNGENILKLLMCCPFLEDLHTLGPIRVITSGNFTTSGLLSAISTFPTEMPICHVGNNQVIPRLLGADLSEPLYFPLSLFFHVQALTIEMSGPFYLPIPIFTNLRKLVINFQIYNGGTWNHKWNWCLEILEKSDDLQDLTIFQDTRIMGFPTYRDSWKDPLVVPNCLSTNLKNCFIRGFRGRECEIQFVEYILRHSNGLDSMQIDFDPSISKKTKFDVTDRIGGNLYPNPLMDLTFDGPAAKAEKTKVESEVLRAYNKKQAEGPAAADERESKKSEHEVHDENDEDGSDKEPEPRHAYELH</sequence>
<proteinExistence type="predicted"/>
<name>A0A2K3NFB1_TRIPR</name>
<dbReference type="Pfam" id="PF00646">
    <property type="entry name" value="F-box"/>
    <property type="match status" value="1"/>
</dbReference>
<dbReference type="InterPro" id="IPR006566">
    <property type="entry name" value="FBD"/>
</dbReference>
<dbReference type="InterPro" id="IPR036047">
    <property type="entry name" value="F-box-like_dom_sf"/>
</dbReference>
<evidence type="ECO:0000256" key="1">
    <source>
        <dbReference type="SAM" id="MobiDB-lite"/>
    </source>
</evidence>
<gene>
    <name evidence="4" type="ORF">L195_g025026</name>
</gene>
<feature type="domain" description="FBD" evidence="3">
    <location>
        <begin position="342"/>
        <end position="386"/>
    </location>
</feature>
<feature type="domain" description="F-box" evidence="2">
    <location>
        <begin position="15"/>
        <end position="52"/>
    </location>
</feature>
<evidence type="ECO:0000313" key="4">
    <source>
        <dbReference type="EMBL" id="PNY01725.1"/>
    </source>
</evidence>
<dbReference type="Proteomes" id="UP000236291">
    <property type="component" value="Unassembled WGS sequence"/>
</dbReference>
<reference evidence="4 5" key="1">
    <citation type="journal article" date="2014" name="Am. J. Bot.">
        <title>Genome assembly and annotation for red clover (Trifolium pratense; Fabaceae).</title>
        <authorList>
            <person name="Istvanek J."/>
            <person name="Jaros M."/>
            <person name="Krenek A."/>
            <person name="Repkova J."/>
        </authorList>
    </citation>
    <scope>NUCLEOTIDE SEQUENCE [LARGE SCALE GENOMIC DNA]</scope>
    <source>
        <strain evidence="5">cv. Tatra</strain>
        <tissue evidence="4">Young leaves</tissue>
    </source>
</reference>
<dbReference type="AlphaFoldDB" id="A0A2K3NFB1"/>
<dbReference type="EMBL" id="ASHM01020471">
    <property type="protein sequence ID" value="PNY01725.1"/>
    <property type="molecule type" value="Genomic_DNA"/>
</dbReference>
<comment type="caution">
    <text evidence="4">The sequence shown here is derived from an EMBL/GenBank/DDBJ whole genome shotgun (WGS) entry which is preliminary data.</text>
</comment>
<evidence type="ECO:0000259" key="3">
    <source>
        <dbReference type="Pfam" id="PF08387"/>
    </source>
</evidence>
<dbReference type="Pfam" id="PF08387">
    <property type="entry name" value="FBD"/>
    <property type="match status" value="1"/>
</dbReference>
<dbReference type="PANTHER" id="PTHR31900">
    <property type="entry name" value="F-BOX/RNI SUPERFAMILY PROTEIN-RELATED"/>
    <property type="match status" value="1"/>
</dbReference>
<protein>
    <submittedName>
        <fullName evidence="4">F-box/FBD/LRR-repeat protein</fullName>
    </submittedName>
</protein>
<accession>A0A2K3NFB1</accession>